<sequence>MTLKQASNSTSLCAPLLQEPQLIQSLYGALIEKEGFHLFLELVVSSVNACAAELAVIKKQPLQLDHIWYAGLSQEFIDWYMSNNMIASDLVSNHAVSCRPGLFQTALSLIEKVKDLPDYGRWQQDQNMIDSAWLVVDSTSSHTTLLAIQRTVEQGAYLQTELDQLDRLVPYIRQAVLLYQQLDKTITPSETISGLINALPYPSFVLNERAELLYSNDKAKHFLKKQEQVSISNKRFQFQDSEHQAAFLSSSTQILRASMGQDVFDNDVIIFKHKNSRAFMMTLAPIEGSGILVTIYDSSQRSFPNAELIAAYFGLSHAESKLCADLVLGMSLKEIADKRAKSEATIRSQLKQIFTKIGVNRQGQLICTVLMALMR</sequence>
<accession>A0A366JFC6</accession>
<keyword evidence="3" id="KW-1185">Reference proteome</keyword>
<dbReference type="InterPro" id="IPR000792">
    <property type="entry name" value="Tscrpt_reg_LuxR_C"/>
</dbReference>
<dbReference type="Gene3D" id="1.10.10.10">
    <property type="entry name" value="Winged helix-like DNA-binding domain superfamily/Winged helix DNA-binding domain"/>
    <property type="match status" value="1"/>
</dbReference>
<proteinExistence type="predicted"/>
<evidence type="ECO:0000313" key="3">
    <source>
        <dbReference type="Proteomes" id="UP000252792"/>
    </source>
</evidence>
<evidence type="ECO:0000313" key="2">
    <source>
        <dbReference type="EMBL" id="RBP85014.1"/>
    </source>
</evidence>
<name>A0A366JFC6_9GAMM</name>
<dbReference type="OrthoDB" id="5560285at2"/>
<dbReference type="GO" id="GO:0003677">
    <property type="term" value="F:DNA binding"/>
    <property type="evidence" value="ECO:0007669"/>
    <property type="project" value="InterPro"/>
</dbReference>
<protein>
    <submittedName>
        <fullName evidence="2">Regulatory LuxR family protein</fullName>
    </submittedName>
</protein>
<feature type="domain" description="HTH luxR-type" evidence="1">
    <location>
        <begin position="312"/>
        <end position="369"/>
    </location>
</feature>
<evidence type="ECO:0000259" key="1">
    <source>
        <dbReference type="SMART" id="SM00421"/>
    </source>
</evidence>
<dbReference type="EMBL" id="QNSE01000002">
    <property type="protein sequence ID" value="RBP85014.1"/>
    <property type="molecule type" value="Genomic_DNA"/>
</dbReference>
<dbReference type="RefSeq" id="WP_113915144.1">
    <property type="nucleotide sequence ID" value="NZ_QNSE01000002.1"/>
</dbReference>
<organism evidence="2 3">
    <name type="scientific">Marinomonas rhizomae</name>
    <dbReference type="NCBI Taxonomy" id="491948"/>
    <lineage>
        <taxon>Bacteria</taxon>
        <taxon>Pseudomonadati</taxon>
        <taxon>Pseudomonadota</taxon>
        <taxon>Gammaproteobacteria</taxon>
        <taxon>Oceanospirillales</taxon>
        <taxon>Oceanospirillaceae</taxon>
        <taxon>Marinomonas</taxon>
    </lineage>
</organism>
<dbReference type="Proteomes" id="UP000252792">
    <property type="component" value="Unassembled WGS sequence"/>
</dbReference>
<reference evidence="2 3" key="1">
    <citation type="submission" date="2018-06" db="EMBL/GenBank/DDBJ databases">
        <title>Genomic Encyclopedia of Type Strains, Phase III (KMG-III): the genomes of soil and plant-associated and newly described type strains.</title>
        <authorList>
            <person name="Whitman W."/>
        </authorList>
    </citation>
    <scope>NUCLEOTIDE SEQUENCE [LARGE SCALE GENOMIC DNA]</scope>
    <source>
        <strain evidence="2 3">CECT 7377</strain>
    </source>
</reference>
<dbReference type="SUPFAM" id="SSF46894">
    <property type="entry name" value="C-terminal effector domain of the bipartite response regulators"/>
    <property type="match status" value="1"/>
</dbReference>
<dbReference type="GO" id="GO:0006355">
    <property type="term" value="P:regulation of DNA-templated transcription"/>
    <property type="evidence" value="ECO:0007669"/>
    <property type="project" value="InterPro"/>
</dbReference>
<comment type="caution">
    <text evidence="2">The sequence shown here is derived from an EMBL/GenBank/DDBJ whole genome shotgun (WGS) entry which is preliminary data.</text>
</comment>
<dbReference type="InterPro" id="IPR036388">
    <property type="entry name" value="WH-like_DNA-bd_sf"/>
</dbReference>
<dbReference type="SMART" id="SM00421">
    <property type="entry name" value="HTH_LUXR"/>
    <property type="match status" value="1"/>
</dbReference>
<gene>
    <name evidence="2" type="ORF">DFP80_10211</name>
</gene>
<dbReference type="InterPro" id="IPR016032">
    <property type="entry name" value="Sig_transdc_resp-reg_C-effctor"/>
</dbReference>
<dbReference type="AlphaFoldDB" id="A0A366JFC6"/>